<protein>
    <submittedName>
        <fullName evidence="7">Chymotrypsin-like protease CTRL-1 isoform X1</fullName>
    </submittedName>
</protein>
<keyword evidence="1" id="KW-0732">Signal</keyword>
<dbReference type="Proteomes" id="UP000694866">
    <property type="component" value="Unplaced"/>
</dbReference>
<dbReference type="CDD" id="cd00190">
    <property type="entry name" value="Tryp_SPc"/>
    <property type="match status" value="1"/>
</dbReference>
<dbReference type="SMART" id="SM00020">
    <property type="entry name" value="Tryp_SPc"/>
    <property type="match status" value="1"/>
</dbReference>
<accession>A0A9R1TLE5</accession>
<evidence type="ECO:0000256" key="1">
    <source>
        <dbReference type="ARBA" id="ARBA00022729"/>
    </source>
</evidence>
<gene>
    <name evidence="7" type="primary">LOC105271249</name>
</gene>
<evidence type="ECO:0000259" key="5">
    <source>
        <dbReference type="PROSITE" id="PS50240"/>
    </source>
</evidence>
<dbReference type="PROSITE" id="PS50240">
    <property type="entry name" value="TRYPSIN_DOM"/>
    <property type="match status" value="1"/>
</dbReference>
<dbReference type="InterPro" id="IPR001254">
    <property type="entry name" value="Trypsin_dom"/>
</dbReference>
<dbReference type="PANTHER" id="PTHR24256">
    <property type="entry name" value="TRYPTASE-RELATED"/>
    <property type="match status" value="1"/>
</dbReference>
<keyword evidence="6" id="KW-1185">Reference proteome</keyword>
<evidence type="ECO:0000313" key="7">
    <source>
        <dbReference type="RefSeq" id="XP_011310968.1"/>
    </source>
</evidence>
<dbReference type="SUPFAM" id="SSF50494">
    <property type="entry name" value="Trypsin-like serine proteases"/>
    <property type="match status" value="1"/>
</dbReference>
<evidence type="ECO:0000256" key="2">
    <source>
        <dbReference type="ARBA" id="ARBA00023157"/>
    </source>
</evidence>
<evidence type="ECO:0000256" key="4">
    <source>
        <dbReference type="ARBA" id="ARBA00024195"/>
    </source>
</evidence>
<dbReference type="InterPro" id="IPR051487">
    <property type="entry name" value="Ser/Thr_Proteases_Immune/Dev"/>
</dbReference>
<dbReference type="Pfam" id="PF00089">
    <property type="entry name" value="Trypsin"/>
    <property type="match status" value="1"/>
</dbReference>
<dbReference type="Gene3D" id="2.40.10.10">
    <property type="entry name" value="Trypsin-like serine proteases"/>
    <property type="match status" value="1"/>
</dbReference>
<dbReference type="PRINTS" id="PR00722">
    <property type="entry name" value="CHYMOTRYPSIN"/>
</dbReference>
<dbReference type="GeneID" id="105271249"/>
<feature type="domain" description="Peptidase S1" evidence="5">
    <location>
        <begin position="47"/>
        <end position="289"/>
    </location>
</feature>
<dbReference type="InterPro" id="IPR001314">
    <property type="entry name" value="Peptidase_S1A"/>
</dbReference>
<keyword evidence="3" id="KW-0325">Glycoprotein</keyword>
<dbReference type="GO" id="GO:0004252">
    <property type="term" value="F:serine-type endopeptidase activity"/>
    <property type="evidence" value="ECO:0007669"/>
    <property type="project" value="InterPro"/>
</dbReference>
<evidence type="ECO:0000256" key="3">
    <source>
        <dbReference type="ARBA" id="ARBA00023180"/>
    </source>
</evidence>
<evidence type="ECO:0000313" key="6">
    <source>
        <dbReference type="Proteomes" id="UP000694866"/>
    </source>
</evidence>
<keyword evidence="2" id="KW-1015">Disulfide bond</keyword>
<dbReference type="GO" id="GO:0006508">
    <property type="term" value="P:proteolysis"/>
    <property type="evidence" value="ECO:0007669"/>
    <property type="project" value="InterPro"/>
</dbReference>
<dbReference type="InterPro" id="IPR043504">
    <property type="entry name" value="Peptidase_S1_PA_chymotrypsin"/>
</dbReference>
<dbReference type="InterPro" id="IPR009003">
    <property type="entry name" value="Peptidase_S1_PA"/>
</dbReference>
<name>A0A9R1TLE5_9HYME</name>
<dbReference type="KEGG" id="fas:105271249"/>
<dbReference type="RefSeq" id="XP_011310968.1">
    <property type="nucleotide sequence ID" value="XM_011312666.1"/>
</dbReference>
<sequence>MKGLCQFTVCGYIGTNPKVCCNSPRSVQKDFYEPRALDPTPECGKTLMRSNVITIGSFPFLARIGFINLSDGNLEYPCTGSIINERTILTTATCALATSDEHKLHSVMLGDFDTSQNPDCNPLFCAHCATSYNISFVVKHPNFEAEKFERNIALIRLDESIIFTLTIQPICYSDHPYITVGSQSALIGWGSVSNDKEQSPPVQQSLPMRLLPLQDCAEFVNQGMSVEMCAIGRQDPCSGFSGSPLIRRNGIGYSVIGILSFGATCEATKNSPSVFINVQKYARWITENS</sequence>
<reference evidence="7" key="1">
    <citation type="submission" date="2025-08" db="UniProtKB">
        <authorList>
            <consortium name="RefSeq"/>
        </authorList>
    </citation>
    <scope>IDENTIFICATION</scope>
    <source>
        <strain evidence="7">USDA-PBARC FA_bdor</strain>
        <tissue evidence="7">Whole organism</tissue>
    </source>
</reference>
<comment type="similarity">
    <text evidence="4">Belongs to the peptidase S1 family. CLIP subfamily.</text>
</comment>
<dbReference type="AlphaFoldDB" id="A0A9R1TLE5"/>
<proteinExistence type="inferred from homology"/>
<organism evidence="6 7">
    <name type="scientific">Fopius arisanus</name>
    <dbReference type="NCBI Taxonomy" id="64838"/>
    <lineage>
        <taxon>Eukaryota</taxon>
        <taxon>Metazoa</taxon>
        <taxon>Ecdysozoa</taxon>
        <taxon>Arthropoda</taxon>
        <taxon>Hexapoda</taxon>
        <taxon>Insecta</taxon>
        <taxon>Pterygota</taxon>
        <taxon>Neoptera</taxon>
        <taxon>Endopterygota</taxon>
        <taxon>Hymenoptera</taxon>
        <taxon>Apocrita</taxon>
        <taxon>Ichneumonoidea</taxon>
        <taxon>Braconidae</taxon>
        <taxon>Opiinae</taxon>
        <taxon>Fopius</taxon>
    </lineage>
</organism>
<dbReference type="FunFam" id="2.40.10.10:FF:000028">
    <property type="entry name" value="Serine protease easter"/>
    <property type="match status" value="1"/>
</dbReference>